<dbReference type="EMBL" id="JACKTY010000051">
    <property type="protein sequence ID" value="MCV7230527.1"/>
    <property type="molecule type" value="Genomic_DNA"/>
</dbReference>
<keyword evidence="1" id="KW-1003">Cell membrane</keyword>
<dbReference type="RefSeq" id="WP_264071819.1">
    <property type="nucleotide sequence ID" value="NZ_JACKTY010000051.1"/>
</dbReference>
<dbReference type="Pfam" id="PF13519">
    <property type="entry name" value="VWA_2"/>
    <property type="match status" value="1"/>
</dbReference>
<protein>
    <submittedName>
        <fullName evidence="7">VWA domain-containing protein</fullName>
    </submittedName>
</protein>
<evidence type="ECO:0000313" key="8">
    <source>
        <dbReference type="Proteomes" id="UP001526201"/>
    </source>
</evidence>
<accession>A0ABT3CM85</accession>
<dbReference type="InterPro" id="IPR050768">
    <property type="entry name" value="UPF0353/GerABKA_families"/>
</dbReference>
<keyword evidence="4 5" id="KW-0472">Membrane</keyword>
<evidence type="ECO:0000256" key="1">
    <source>
        <dbReference type="ARBA" id="ARBA00022475"/>
    </source>
</evidence>
<name>A0ABT3CM85_9MYCO</name>
<dbReference type="SUPFAM" id="SSF53300">
    <property type="entry name" value="vWA-like"/>
    <property type="match status" value="1"/>
</dbReference>
<evidence type="ECO:0000256" key="5">
    <source>
        <dbReference type="SAM" id="Phobius"/>
    </source>
</evidence>
<feature type="domain" description="VWFA" evidence="6">
    <location>
        <begin position="98"/>
        <end position="295"/>
    </location>
</feature>
<dbReference type="PANTHER" id="PTHR22550:SF5">
    <property type="entry name" value="LEUCINE ZIPPER PROTEIN 4"/>
    <property type="match status" value="1"/>
</dbReference>
<feature type="transmembrane region" description="Helical" evidence="5">
    <location>
        <begin position="67"/>
        <end position="85"/>
    </location>
</feature>
<dbReference type="PANTHER" id="PTHR22550">
    <property type="entry name" value="SPORE GERMINATION PROTEIN"/>
    <property type="match status" value="1"/>
</dbReference>
<keyword evidence="3 5" id="KW-1133">Transmembrane helix</keyword>
<evidence type="ECO:0000256" key="2">
    <source>
        <dbReference type="ARBA" id="ARBA00022692"/>
    </source>
</evidence>
<dbReference type="Gene3D" id="3.40.50.410">
    <property type="entry name" value="von Willebrand factor, type A domain"/>
    <property type="match status" value="1"/>
</dbReference>
<reference evidence="7 8" key="1">
    <citation type="journal article" date="2022" name="BMC Genomics">
        <title>Comparative genome analysis of mycobacteria focusing on tRNA and non-coding RNA.</title>
        <authorList>
            <person name="Behra P.R.K."/>
            <person name="Pettersson B.M.F."/>
            <person name="Ramesh M."/>
            <person name="Das S."/>
            <person name="Dasgupta S."/>
            <person name="Kirsebom L.A."/>
        </authorList>
    </citation>
    <scope>NUCLEOTIDE SEQUENCE [LARGE SCALE GENOMIC DNA]</scope>
    <source>
        <strain evidence="7 8">DSM 44078</strain>
    </source>
</reference>
<dbReference type="SMART" id="SM00327">
    <property type="entry name" value="VWA"/>
    <property type="match status" value="1"/>
</dbReference>
<proteinExistence type="predicted"/>
<evidence type="ECO:0000256" key="4">
    <source>
        <dbReference type="ARBA" id="ARBA00023136"/>
    </source>
</evidence>
<evidence type="ECO:0000313" key="7">
    <source>
        <dbReference type="EMBL" id="MCV7230527.1"/>
    </source>
</evidence>
<dbReference type="InterPro" id="IPR036465">
    <property type="entry name" value="vWFA_dom_sf"/>
</dbReference>
<keyword evidence="8" id="KW-1185">Reference proteome</keyword>
<evidence type="ECO:0000259" key="6">
    <source>
        <dbReference type="PROSITE" id="PS50234"/>
    </source>
</evidence>
<sequence length="336" mass="35079">MTLPGIGPVTLSGLEHPQMLFLGVVPAALLVLYVVVQVRNRRRVRRYVNSELMDSVASQGASPWRHVPVGAALVALLFLTVALAVPSQNVRIPRNRAVIMLVVDVSQSMRATDVTPSRLAAARESAKIFAAQLTPGVNLGLISFAGHANVLVSPTPEHGATISALDNLHPDNSTATGDAILAALQSIATVAAVLGGGDTAPPPARIVLLSDGKENEPENPDNPHGAYTAARAAKDQGVPVSTISFGTAGGVVSLDNRTVPVPVDADMMKQIAQLSGGQFYTASNIDELNRSYDAIEQQVGYQTVPGPASAGWLRLAVLVATLGALLALVINRRLPT</sequence>
<gene>
    <name evidence="7" type="ORF">H7J73_31425</name>
</gene>
<dbReference type="NCBIfam" id="NF010238">
    <property type="entry name" value="PRK13685.1"/>
    <property type="match status" value="1"/>
</dbReference>
<organism evidence="7 8">
    <name type="scientific">Mycolicibacterium komossense</name>
    <dbReference type="NCBI Taxonomy" id="1779"/>
    <lineage>
        <taxon>Bacteria</taxon>
        <taxon>Bacillati</taxon>
        <taxon>Actinomycetota</taxon>
        <taxon>Actinomycetes</taxon>
        <taxon>Mycobacteriales</taxon>
        <taxon>Mycobacteriaceae</taxon>
        <taxon>Mycolicibacterium</taxon>
    </lineage>
</organism>
<dbReference type="InterPro" id="IPR002035">
    <property type="entry name" value="VWF_A"/>
</dbReference>
<evidence type="ECO:0000256" key="3">
    <source>
        <dbReference type="ARBA" id="ARBA00022989"/>
    </source>
</evidence>
<comment type="caution">
    <text evidence="7">The sequence shown here is derived from an EMBL/GenBank/DDBJ whole genome shotgun (WGS) entry which is preliminary data.</text>
</comment>
<dbReference type="PROSITE" id="PS50234">
    <property type="entry name" value="VWFA"/>
    <property type="match status" value="1"/>
</dbReference>
<keyword evidence="2 5" id="KW-0812">Transmembrane</keyword>
<dbReference type="Proteomes" id="UP001526201">
    <property type="component" value="Unassembled WGS sequence"/>
</dbReference>
<feature type="transmembrane region" description="Helical" evidence="5">
    <location>
        <begin position="20"/>
        <end position="36"/>
    </location>
</feature>
<feature type="transmembrane region" description="Helical" evidence="5">
    <location>
        <begin position="311"/>
        <end position="330"/>
    </location>
</feature>